<dbReference type="Gene3D" id="3.20.20.140">
    <property type="entry name" value="Metal-dependent hydrolases"/>
    <property type="match status" value="1"/>
</dbReference>
<dbReference type="GO" id="GO:0042578">
    <property type="term" value="F:phosphoric ester hydrolase activity"/>
    <property type="evidence" value="ECO:0007669"/>
    <property type="project" value="TreeGrafter"/>
</dbReference>
<evidence type="ECO:0000313" key="3">
    <source>
        <dbReference type="Proteomes" id="UP000713880"/>
    </source>
</evidence>
<proteinExistence type="predicted"/>
<dbReference type="Pfam" id="PF02811">
    <property type="entry name" value="PHP"/>
    <property type="match status" value="1"/>
</dbReference>
<dbReference type="PANTHER" id="PTHR36928:SF1">
    <property type="entry name" value="PHOSPHATASE YCDX-RELATED"/>
    <property type="match status" value="1"/>
</dbReference>
<dbReference type="CDD" id="cd07437">
    <property type="entry name" value="PHP_HisPPase_Ycdx_like"/>
    <property type="match status" value="1"/>
</dbReference>
<dbReference type="InterPro" id="IPR016195">
    <property type="entry name" value="Pol/histidinol_Pase-like"/>
</dbReference>
<dbReference type="EMBL" id="JACJLV010000008">
    <property type="protein sequence ID" value="MBM6826226.1"/>
    <property type="molecule type" value="Genomic_DNA"/>
</dbReference>
<dbReference type="NCBIfam" id="NF006702">
    <property type="entry name" value="PRK09248.1"/>
    <property type="match status" value="1"/>
</dbReference>
<dbReference type="InterPro" id="IPR003141">
    <property type="entry name" value="Pol/His_phosphatase_N"/>
</dbReference>
<protein>
    <submittedName>
        <fullName evidence="2">Phosphatase</fullName>
    </submittedName>
</protein>
<dbReference type="GO" id="GO:0005829">
    <property type="term" value="C:cytosol"/>
    <property type="evidence" value="ECO:0007669"/>
    <property type="project" value="TreeGrafter"/>
</dbReference>
<sequence>MKIEIDTHCHTIVSGHAYNTLREMVSMAAEKGLAGLAVTEHAPQMPGAAPLYYFQNFQVVPRSMCGIHLLLGAEVNITDRTGGLDLPEATLKNLDLAIASMHMPCFLEERTIENVMEAYYAVMQNPYVDIIGHPDDGRFPADYEALAKEAKRTGTLLEVNNSSLRPEGFRVNTHENCKKMLEACKKEGTMIVWGSDAHVDVDIAEYPEAEELCRETGFPEELVANTSYEKLRSLLKHGKKV</sequence>
<dbReference type="SUPFAM" id="SSF89550">
    <property type="entry name" value="PHP domain-like"/>
    <property type="match status" value="1"/>
</dbReference>
<evidence type="ECO:0000259" key="1">
    <source>
        <dbReference type="SMART" id="SM00481"/>
    </source>
</evidence>
<name>A0A939BBL1_9CLOT</name>
<reference evidence="2" key="2">
    <citation type="journal article" date="2021" name="Sci. Rep.">
        <title>The distribution of antibiotic resistance genes in chicken gut microbiota commensals.</title>
        <authorList>
            <person name="Juricova H."/>
            <person name="Matiasovicova J."/>
            <person name="Kubasova T."/>
            <person name="Cejkova D."/>
            <person name="Rychlik I."/>
        </authorList>
    </citation>
    <scope>NUCLEOTIDE SEQUENCE</scope>
    <source>
        <strain evidence="2">An420c</strain>
    </source>
</reference>
<comment type="caution">
    <text evidence="2">The sequence shown here is derived from an EMBL/GenBank/DDBJ whole genome shotgun (WGS) entry which is preliminary data.</text>
</comment>
<dbReference type="PANTHER" id="PTHR36928">
    <property type="entry name" value="PHOSPHATASE YCDX-RELATED"/>
    <property type="match status" value="1"/>
</dbReference>
<gene>
    <name evidence="2" type="ORF">H6A13_03770</name>
</gene>
<organism evidence="2 3">
    <name type="scientific">Mordavella massiliensis</name>
    <dbReference type="NCBI Taxonomy" id="1871024"/>
    <lineage>
        <taxon>Bacteria</taxon>
        <taxon>Bacillati</taxon>
        <taxon>Bacillota</taxon>
        <taxon>Clostridia</taxon>
        <taxon>Eubacteriales</taxon>
        <taxon>Clostridiaceae</taxon>
        <taxon>Mordavella</taxon>
    </lineage>
</organism>
<accession>A0A939BBL1</accession>
<feature type="domain" description="Polymerase/histidinol phosphatase N-terminal" evidence="1">
    <location>
        <begin position="5"/>
        <end position="79"/>
    </location>
</feature>
<dbReference type="AlphaFoldDB" id="A0A939BBL1"/>
<keyword evidence="3" id="KW-1185">Reference proteome</keyword>
<dbReference type="InterPro" id="IPR004013">
    <property type="entry name" value="PHP_dom"/>
</dbReference>
<reference evidence="2" key="1">
    <citation type="submission" date="2020-08" db="EMBL/GenBank/DDBJ databases">
        <authorList>
            <person name="Cejkova D."/>
            <person name="Kubasova T."/>
            <person name="Jahodarova E."/>
            <person name="Rychlik I."/>
        </authorList>
    </citation>
    <scope>NUCLEOTIDE SEQUENCE</scope>
    <source>
        <strain evidence="2">An420c</strain>
    </source>
</reference>
<evidence type="ECO:0000313" key="2">
    <source>
        <dbReference type="EMBL" id="MBM6826226.1"/>
    </source>
</evidence>
<dbReference type="GO" id="GO:0008270">
    <property type="term" value="F:zinc ion binding"/>
    <property type="evidence" value="ECO:0007669"/>
    <property type="project" value="TreeGrafter"/>
</dbReference>
<dbReference type="Proteomes" id="UP000713880">
    <property type="component" value="Unassembled WGS sequence"/>
</dbReference>
<dbReference type="InterPro" id="IPR050243">
    <property type="entry name" value="PHP_phosphatase"/>
</dbReference>
<dbReference type="SMART" id="SM00481">
    <property type="entry name" value="POLIIIAc"/>
    <property type="match status" value="1"/>
</dbReference>